<evidence type="ECO:0000256" key="1">
    <source>
        <dbReference type="SAM" id="MobiDB-lite"/>
    </source>
</evidence>
<accession>A0AAD7LUS1</accession>
<reference evidence="3" key="1">
    <citation type="journal article" date="2023" name="Science">
        <title>Elucidation of the pathway for biosynthesis of saponin adjuvants from the soapbark tree.</title>
        <authorList>
            <person name="Reed J."/>
            <person name="Orme A."/>
            <person name="El-Demerdash A."/>
            <person name="Owen C."/>
            <person name="Martin L.B.B."/>
            <person name="Misra R.C."/>
            <person name="Kikuchi S."/>
            <person name="Rejzek M."/>
            <person name="Martin A.C."/>
            <person name="Harkess A."/>
            <person name="Leebens-Mack J."/>
            <person name="Louveau T."/>
            <person name="Stephenson M.J."/>
            <person name="Osbourn A."/>
        </authorList>
    </citation>
    <scope>NUCLEOTIDE SEQUENCE</scope>
    <source>
        <strain evidence="3">S10</strain>
    </source>
</reference>
<comment type="caution">
    <text evidence="3">The sequence shown here is derived from an EMBL/GenBank/DDBJ whole genome shotgun (WGS) entry which is preliminary data.</text>
</comment>
<name>A0AAD7LUS1_QUISA</name>
<organism evidence="3 4">
    <name type="scientific">Quillaja saponaria</name>
    <name type="common">Soap bark tree</name>
    <dbReference type="NCBI Taxonomy" id="32244"/>
    <lineage>
        <taxon>Eukaryota</taxon>
        <taxon>Viridiplantae</taxon>
        <taxon>Streptophyta</taxon>
        <taxon>Embryophyta</taxon>
        <taxon>Tracheophyta</taxon>
        <taxon>Spermatophyta</taxon>
        <taxon>Magnoliopsida</taxon>
        <taxon>eudicotyledons</taxon>
        <taxon>Gunneridae</taxon>
        <taxon>Pentapetalae</taxon>
        <taxon>rosids</taxon>
        <taxon>fabids</taxon>
        <taxon>Fabales</taxon>
        <taxon>Quillajaceae</taxon>
        <taxon>Quillaja</taxon>
    </lineage>
</organism>
<dbReference type="PANTHER" id="PTHR36069">
    <property type="entry name" value="EXPRESSED PROTEIN-RELATED"/>
    <property type="match status" value="1"/>
</dbReference>
<keyword evidence="4" id="KW-1185">Reference proteome</keyword>
<proteinExistence type="predicted"/>
<protein>
    <submittedName>
        <fullName evidence="3">FAS1 domain-containing protein</fullName>
    </submittedName>
</protein>
<evidence type="ECO:0000313" key="4">
    <source>
        <dbReference type="Proteomes" id="UP001163823"/>
    </source>
</evidence>
<dbReference type="InterPro" id="IPR036378">
    <property type="entry name" value="FAS1_dom_sf"/>
</dbReference>
<dbReference type="EMBL" id="JARAOO010000006">
    <property type="protein sequence ID" value="KAJ7964719.1"/>
    <property type="molecule type" value="Genomic_DNA"/>
</dbReference>
<evidence type="ECO:0000256" key="2">
    <source>
        <dbReference type="SAM" id="SignalP"/>
    </source>
</evidence>
<evidence type="ECO:0000313" key="3">
    <source>
        <dbReference type="EMBL" id="KAJ7964719.1"/>
    </source>
</evidence>
<dbReference type="KEGG" id="qsa:O6P43_014486"/>
<dbReference type="PANTHER" id="PTHR36069:SF4">
    <property type="entry name" value="FASCICLIN-LIKE ARABINOGALACTAN FAMILY PROTEIN"/>
    <property type="match status" value="1"/>
</dbReference>
<keyword evidence="2" id="KW-0732">Signal</keyword>
<gene>
    <name evidence="3" type="ORF">O6P43_014486</name>
</gene>
<feature type="region of interest" description="Disordered" evidence="1">
    <location>
        <begin position="168"/>
        <end position="190"/>
    </location>
</feature>
<dbReference type="SUPFAM" id="SSF82153">
    <property type="entry name" value="FAS1 domain"/>
    <property type="match status" value="1"/>
</dbReference>
<sequence length="190" mass="21013">MALWFIFLLPLFAVGESQHVNPVNQTDLLAAMADMRNQSYHGFVILLKILDSIPNSLRDTDVTFLMPNDEDLSAIAVNPNRDFILSHSIPTPLLLNHLLHFPNGTLVPSSIPSRMISITNNGETGLFVNNARIVTPNVCTSSFIRCHGISAAIDFSNMAPLLPSPEFKDAPKSINRAKPFQSIKQKRPPK</sequence>
<dbReference type="AlphaFoldDB" id="A0AAD7LUS1"/>
<dbReference type="InterPro" id="IPR053339">
    <property type="entry name" value="FAS1_domain_protein"/>
</dbReference>
<feature type="chain" id="PRO_5042192487" evidence="2">
    <location>
        <begin position="18"/>
        <end position="190"/>
    </location>
</feature>
<feature type="signal peptide" evidence="2">
    <location>
        <begin position="1"/>
        <end position="17"/>
    </location>
</feature>
<dbReference type="Gene3D" id="2.30.180.10">
    <property type="entry name" value="FAS1 domain"/>
    <property type="match status" value="1"/>
</dbReference>
<dbReference type="Proteomes" id="UP001163823">
    <property type="component" value="Chromosome 6"/>
</dbReference>